<sequence length="469" mass="53007">MSASLPMFLSPIPFTARRSLSLATGKEGQTFARYRGRRYERVCPPLYAVAEPPLDKKQRRRQIMQSEKFNRRGFASTKEEAQGLMVGEFSSDLLKELRESAYVLERDGLTVLLAKAYGFCWGVERAVALAYEARRQFPNQRIWITNEIIHNPKVNTRLKEMGILFVSEHVDEKGLPHKDLSGIEPTDVVILPAFGATLEEMNYLDQLGCQIVDTTCPWVSKVWNALDKHQRARCTSIIHGKWNHEETIATASFAETYLIVRDMAEAEYVCDYILHGGDKAAFLTKFRYAMSKDFDPDRDLDAVGIANQTTMMKNETAAIGKLFEKTMMRKFGTTELSKHFVAFNTICDATQERQDAMLELVENELDLILVVGGFNSSNTSHLVEIAHHRSIPVYHVDSAERIGPGNRIEYRDVDGQIRQAEQWLPQVGKHGANVRLGITSGASTPDRYVEECLDRVFLIHALAQGQLAS</sequence>
<keyword evidence="12" id="KW-1185">Reference proteome</keyword>
<evidence type="ECO:0000256" key="7">
    <source>
        <dbReference type="ARBA" id="ARBA00046313"/>
    </source>
</evidence>
<keyword evidence="2" id="KW-0004">4Fe-4S</keyword>
<dbReference type="GO" id="GO:0051745">
    <property type="term" value="F:4-hydroxy-3-methylbut-2-enyl diphosphate reductase activity"/>
    <property type="evidence" value="ECO:0007669"/>
    <property type="project" value="UniProtKB-EC"/>
</dbReference>
<evidence type="ECO:0000256" key="6">
    <source>
        <dbReference type="ARBA" id="ARBA00023014"/>
    </source>
</evidence>
<proteinExistence type="inferred from homology"/>
<evidence type="ECO:0000256" key="4">
    <source>
        <dbReference type="ARBA" id="ARBA00023002"/>
    </source>
</evidence>
<protein>
    <recommendedName>
        <fullName evidence="10">4-hydroxy-3-methylbut-2-enyl diphosphate reductase</fullName>
        <ecNumber evidence="10">1.17.7.4</ecNumber>
    </recommendedName>
</protein>
<dbReference type="CDD" id="cd13944">
    <property type="entry name" value="lytB_ispH"/>
    <property type="match status" value="1"/>
</dbReference>
<dbReference type="GO" id="GO:0051539">
    <property type="term" value="F:4 iron, 4 sulfur cluster binding"/>
    <property type="evidence" value="ECO:0007669"/>
    <property type="project" value="UniProtKB-KW"/>
</dbReference>
<evidence type="ECO:0000256" key="3">
    <source>
        <dbReference type="ARBA" id="ARBA00022723"/>
    </source>
</evidence>
<keyword evidence="6" id="KW-0411">Iron-sulfur</keyword>
<keyword evidence="3" id="KW-0479">Metal-binding</keyword>
<dbReference type="Gene3D" id="3.40.1010.20">
    <property type="entry name" value="4-hydroxy-3-methylbut-2-enyl diphosphate reductase, catalytic domain"/>
    <property type="match status" value="2"/>
</dbReference>
<evidence type="ECO:0000256" key="1">
    <source>
        <dbReference type="ARBA" id="ARBA00001966"/>
    </source>
</evidence>
<dbReference type="GO" id="GO:0046872">
    <property type="term" value="F:metal ion binding"/>
    <property type="evidence" value="ECO:0007669"/>
    <property type="project" value="UniProtKB-KW"/>
</dbReference>
<evidence type="ECO:0000256" key="2">
    <source>
        <dbReference type="ARBA" id="ARBA00022485"/>
    </source>
</evidence>
<accession>A0A7J7IP17</accession>
<dbReference type="Gene3D" id="3.40.50.11270">
    <property type="match status" value="1"/>
</dbReference>
<name>A0A7J7IP17_9RHOD</name>
<dbReference type="OrthoDB" id="1698201at2759"/>
<dbReference type="GO" id="GO:0050992">
    <property type="term" value="P:dimethylallyl diphosphate biosynthetic process"/>
    <property type="evidence" value="ECO:0007669"/>
    <property type="project" value="InterPro"/>
</dbReference>
<evidence type="ECO:0000256" key="10">
    <source>
        <dbReference type="ARBA" id="ARBA00047177"/>
    </source>
</evidence>
<reference evidence="11 12" key="1">
    <citation type="journal article" date="2020" name="J. Phycol.">
        <title>Comparative genome analysis reveals Cyanidiococcus gen. nov., a new extremophilic red algal genus sister to Cyanidioschyzon (Cyanidioschyzonaceae, Rhodophyta).</title>
        <authorList>
            <person name="Liu S.-L."/>
            <person name="Chiang Y.-R."/>
            <person name="Yoon H.S."/>
            <person name="Fu H.-Y."/>
        </authorList>
    </citation>
    <scope>NUCLEOTIDE SEQUENCE [LARGE SCALE GENOMIC DNA]</scope>
    <source>
        <strain evidence="11 12">THAL066</strain>
    </source>
</reference>
<comment type="pathway">
    <text evidence="8">Isoprenoid biosynthesis; dimethylallyl diphosphate biosynthesis; dimethylallyl diphosphate from (2E)-4-hydroxy-3-methylbutenyl diphosphate: step 1/1.</text>
</comment>
<comment type="caution">
    <text evidence="11">The sequence shown here is derived from an EMBL/GenBank/DDBJ whole genome shotgun (WGS) entry which is preliminary data.</text>
</comment>
<dbReference type="PANTHER" id="PTHR31619">
    <property type="entry name" value="4-HYDROXY-3-METHYLBUT-2-ENYL DIPHOSPHATE REDUCTASE, CHLOROPLASTIC"/>
    <property type="match status" value="1"/>
</dbReference>
<dbReference type="EC" id="1.17.7.4" evidence="10"/>
<evidence type="ECO:0000313" key="12">
    <source>
        <dbReference type="Proteomes" id="UP000530660"/>
    </source>
</evidence>
<organism evidence="11 12">
    <name type="scientific">Cyanidiococcus yangmingshanensis</name>
    <dbReference type="NCBI Taxonomy" id="2690220"/>
    <lineage>
        <taxon>Eukaryota</taxon>
        <taxon>Rhodophyta</taxon>
        <taxon>Bangiophyceae</taxon>
        <taxon>Cyanidiales</taxon>
        <taxon>Cyanidiaceae</taxon>
        <taxon>Cyanidiococcus</taxon>
    </lineage>
</organism>
<comment type="cofactor">
    <cofactor evidence="1">
        <name>[4Fe-4S] cluster</name>
        <dbReference type="ChEBI" id="CHEBI:49883"/>
    </cofactor>
</comment>
<gene>
    <name evidence="11" type="ORF">F1559_002290</name>
</gene>
<evidence type="ECO:0000256" key="9">
    <source>
        <dbReference type="ARBA" id="ARBA00046335"/>
    </source>
</evidence>
<dbReference type="HAMAP" id="MF_00191">
    <property type="entry name" value="IspH"/>
    <property type="match status" value="1"/>
</dbReference>
<dbReference type="NCBIfam" id="NF009911">
    <property type="entry name" value="PRK13371.1"/>
    <property type="match status" value="1"/>
</dbReference>
<dbReference type="InterPro" id="IPR003451">
    <property type="entry name" value="LytB/IspH"/>
</dbReference>
<evidence type="ECO:0000313" key="11">
    <source>
        <dbReference type="EMBL" id="KAF6004439.1"/>
    </source>
</evidence>
<dbReference type="EMBL" id="VWRR01000003">
    <property type="protein sequence ID" value="KAF6004439.1"/>
    <property type="molecule type" value="Genomic_DNA"/>
</dbReference>
<dbReference type="Pfam" id="PF02401">
    <property type="entry name" value="LYTB"/>
    <property type="match status" value="1"/>
</dbReference>
<keyword evidence="5" id="KW-0408">Iron</keyword>
<comment type="similarity">
    <text evidence="9">Belongs to the IspH family.</text>
</comment>
<dbReference type="Proteomes" id="UP000530660">
    <property type="component" value="Unassembled WGS sequence"/>
</dbReference>
<dbReference type="PANTHER" id="PTHR31619:SF5">
    <property type="entry name" value="4-HYDROXY-3-METHYLBUT-2-ENYL DIPHOSPHATE REDUCTASE, CHLOROPLASTIC"/>
    <property type="match status" value="1"/>
</dbReference>
<dbReference type="AlphaFoldDB" id="A0A7J7IP17"/>
<comment type="pathway">
    <text evidence="7">Isoprenoid biosynthesis; isopentenyl diphosphate biosynthesis via DXP pathway; isopentenyl diphosphate from 1-deoxy-D-xylulose 5-phosphate: step 6/6.</text>
</comment>
<keyword evidence="4" id="KW-0560">Oxidoreductase</keyword>
<evidence type="ECO:0000256" key="5">
    <source>
        <dbReference type="ARBA" id="ARBA00023004"/>
    </source>
</evidence>
<dbReference type="GO" id="GO:0019288">
    <property type="term" value="P:isopentenyl diphosphate biosynthetic process, methylerythritol 4-phosphate pathway"/>
    <property type="evidence" value="ECO:0007669"/>
    <property type="project" value="InterPro"/>
</dbReference>
<evidence type="ECO:0000256" key="8">
    <source>
        <dbReference type="ARBA" id="ARBA00046314"/>
    </source>
</evidence>
<dbReference type="NCBIfam" id="TIGR00216">
    <property type="entry name" value="ispH_lytB"/>
    <property type="match status" value="1"/>
</dbReference>